<feature type="compositionally biased region" description="Basic and acidic residues" evidence="1">
    <location>
        <begin position="124"/>
        <end position="159"/>
    </location>
</feature>
<dbReference type="Gene3D" id="1.10.238.10">
    <property type="entry name" value="EF-hand"/>
    <property type="match status" value="1"/>
</dbReference>
<dbReference type="EMBL" id="HBIV01026552">
    <property type="protein sequence ID" value="CAE0667409.1"/>
    <property type="molecule type" value="Transcribed_RNA"/>
</dbReference>
<proteinExistence type="predicted"/>
<dbReference type="AlphaFoldDB" id="A0A7S4DS98"/>
<organism evidence="2">
    <name type="scientific">Lotharella globosa</name>
    <dbReference type="NCBI Taxonomy" id="91324"/>
    <lineage>
        <taxon>Eukaryota</taxon>
        <taxon>Sar</taxon>
        <taxon>Rhizaria</taxon>
        <taxon>Cercozoa</taxon>
        <taxon>Chlorarachniophyceae</taxon>
        <taxon>Lotharella</taxon>
    </lineage>
</organism>
<feature type="compositionally biased region" description="Basic and acidic residues" evidence="1">
    <location>
        <begin position="71"/>
        <end position="81"/>
    </location>
</feature>
<feature type="region of interest" description="Disordered" evidence="1">
    <location>
        <begin position="1"/>
        <end position="253"/>
    </location>
</feature>
<evidence type="ECO:0000256" key="1">
    <source>
        <dbReference type="SAM" id="MobiDB-lite"/>
    </source>
</evidence>
<gene>
    <name evidence="2" type="ORF">LGLO00237_LOCUS19030</name>
</gene>
<protein>
    <recommendedName>
        <fullName evidence="3">EF-hand domain-containing protein</fullName>
    </recommendedName>
</protein>
<feature type="compositionally biased region" description="Low complexity" evidence="1">
    <location>
        <begin position="212"/>
        <end position="224"/>
    </location>
</feature>
<name>A0A7S4DS98_9EUKA</name>
<reference evidence="2" key="1">
    <citation type="submission" date="2021-01" db="EMBL/GenBank/DDBJ databases">
        <authorList>
            <person name="Corre E."/>
            <person name="Pelletier E."/>
            <person name="Niang G."/>
            <person name="Scheremetjew M."/>
            <person name="Finn R."/>
            <person name="Kale V."/>
            <person name="Holt S."/>
            <person name="Cochrane G."/>
            <person name="Meng A."/>
            <person name="Brown T."/>
            <person name="Cohen L."/>
        </authorList>
    </citation>
    <scope>NUCLEOTIDE SEQUENCE</scope>
    <source>
        <strain evidence="2">CCCM811</strain>
    </source>
</reference>
<evidence type="ECO:0000313" key="2">
    <source>
        <dbReference type="EMBL" id="CAE0667409.1"/>
    </source>
</evidence>
<accession>A0A7S4DS98</accession>
<sequence>MGCGASGGRAVDEEAVSPKAEAPPSAPVQAAGDDASTKDGAAGEKAGTEKPGAVKKTNPSTQKSATSETKTQGKEAGGKGNEEEEEEATQKPKPVPQVRKPAPTESATMPEVKKEEAGSAPPTKETKKMADGKLEPKPKPASSEETKEKVKEIENESKCKQQPQDKAAVATPSKAEESPNANDKSSKQGPEPRKSEEPEKTNNKKEEEKRAQPSPIQSQKSASSESKEAKPPPTLRKSSNLQPLSLKSRGKLPPLPLGLAAALGKKPSPFEAYMDADGETKLTLETEKIVAPIKADKVDVTNYTIDTETIDAFLKDVQDASQEGQIALLDFSKTLRKWRKPVDGKSPTKPRLHPLEAFSDLDEGFTGTIDSAAFAEAFKSGSIDKVYCGLTNANMDKFLGELATLSEAGKISLAKFVPHLKQWKKANKRPRGGGMAAILSARLTRLSARS</sequence>
<feature type="compositionally biased region" description="Polar residues" evidence="1">
    <location>
        <begin position="57"/>
        <end position="70"/>
    </location>
</feature>
<feature type="compositionally biased region" description="Basic and acidic residues" evidence="1">
    <location>
        <begin position="184"/>
        <end position="211"/>
    </location>
</feature>
<evidence type="ECO:0008006" key="3">
    <source>
        <dbReference type="Google" id="ProtNLM"/>
    </source>
</evidence>